<evidence type="ECO:0000313" key="2">
    <source>
        <dbReference type="EMBL" id="KAG5389196.1"/>
    </source>
</evidence>
<dbReference type="EMBL" id="JADBGQ010000007">
    <property type="protein sequence ID" value="KAG5389196.1"/>
    <property type="molecule type" value="Genomic_DNA"/>
</dbReference>
<name>A0ABQ7LVK2_BRACM</name>
<protein>
    <submittedName>
        <fullName evidence="2">Uncharacterized protein</fullName>
    </submittedName>
</protein>
<gene>
    <name evidence="2" type="primary">A08g506860.1_BraROA</name>
    <name evidence="2" type="ORF">IGI04_030737</name>
</gene>
<sequence>SGERPARERACRRRSLSFRWQAIGLGSLHFLPGFPPCPSSGQPPSLESLFSGGKTRSPESRWLVSFPGGGGYDSSAAAGFSRREAEVPLTSPSSAQAFGRAMSFPTSVQKGEEESWLWRRLEGMMSSGEMRASVVLHGASVRRRRSGRGGETRGVLMA</sequence>
<keyword evidence="3" id="KW-1185">Reference proteome</keyword>
<accession>A0ABQ7LVK2</accession>
<feature type="non-terminal residue" evidence="2">
    <location>
        <position position="1"/>
    </location>
</feature>
<comment type="caution">
    <text evidence="2">The sequence shown here is derived from an EMBL/GenBank/DDBJ whole genome shotgun (WGS) entry which is preliminary data.</text>
</comment>
<evidence type="ECO:0000256" key="1">
    <source>
        <dbReference type="SAM" id="MobiDB-lite"/>
    </source>
</evidence>
<feature type="region of interest" description="Disordered" evidence="1">
    <location>
        <begin position="36"/>
        <end position="62"/>
    </location>
</feature>
<reference evidence="2 3" key="1">
    <citation type="submission" date="2021-03" db="EMBL/GenBank/DDBJ databases">
        <authorList>
            <person name="King G.J."/>
            <person name="Bancroft I."/>
            <person name="Baten A."/>
            <person name="Bloomfield J."/>
            <person name="Borpatragohain P."/>
            <person name="He Z."/>
            <person name="Irish N."/>
            <person name="Irwin J."/>
            <person name="Liu K."/>
            <person name="Mauleon R.P."/>
            <person name="Moore J."/>
            <person name="Morris R."/>
            <person name="Ostergaard L."/>
            <person name="Wang B."/>
            <person name="Wells R."/>
        </authorList>
    </citation>
    <scope>NUCLEOTIDE SEQUENCE [LARGE SCALE GENOMIC DNA]</scope>
    <source>
        <strain evidence="2">R-o-18</strain>
        <tissue evidence="2">Leaf</tissue>
    </source>
</reference>
<organism evidence="2 3">
    <name type="scientific">Brassica rapa subsp. trilocularis</name>
    <dbReference type="NCBI Taxonomy" id="1813537"/>
    <lineage>
        <taxon>Eukaryota</taxon>
        <taxon>Viridiplantae</taxon>
        <taxon>Streptophyta</taxon>
        <taxon>Embryophyta</taxon>
        <taxon>Tracheophyta</taxon>
        <taxon>Spermatophyta</taxon>
        <taxon>Magnoliopsida</taxon>
        <taxon>eudicotyledons</taxon>
        <taxon>Gunneridae</taxon>
        <taxon>Pentapetalae</taxon>
        <taxon>rosids</taxon>
        <taxon>malvids</taxon>
        <taxon>Brassicales</taxon>
        <taxon>Brassicaceae</taxon>
        <taxon>Brassiceae</taxon>
        <taxon>Brassica</taxon>
    </lineage>
</organism>
<evidence type="ECO:0000313" key="3">
    <source>
        <dbReference type="Proteomes" id="UP000823674"/>
    </source>
</evidence>
<dbReference type="Proteomes" id="UP000823674">
    <property type="component" value="Chromosome A08"/>
</dbReference>
<proteinExistence type="predicted"/>